<proteinExistence type="predicted"/>
<reference evidence="3" key="1">
    <citation type="submission" date="2016-11" db="EMBL/GenBank/DDBJ databases">
        <authorList>
            <person name="Varghese N."/>
            <person name="Submissions S."/>
        </authorList>
    </citation>
    <scope>NUCLEOTIDE SEQUENCE [LARGE SCALE GENOMIC DNA]</scope>
    <source>
        <strain evidence="3">DSM 27370</strain>
    </source>
</reference>
<dbReference type="AlphaFoldDB" id="A0A1M4ZKN6"/>
<feature type="chain" id="PRO_5009908625" description="Cleaved Adhesin Domain" evidence="1">
    <location>
        <begin position="20"/>
        <end position="232"/>
    </location>
</feature>
<dbReference type="RefSeq" id="WP_062185142.1">
    <property type="nucleotide sequence ID" value="NZ_BBXL01000039.1"/>
</dbReference>
<feature type="signal peptide" evidence="1">
    <location>
        <begin position="1"/>
        <end position="19"/>
    </location>
</feature>
<sequence>MKKKILLLMGIFSSGIICSQVGINTQNPLGVFHVDPLANTNVTGTNGYEDDVIVTSTGNVGIGTVTPTAKLDVRGSVRIADGTQAEGKIFTTAGTGLGYWAETFKFQIIESSVYDGLLLPGGNGAAWLAVTPEVELTAGKWMLMARLVTKNACASTYFTWLRLLDASTGNAINAAGGRPSYDGAYYDIVETVGVIDITSGTKKVVLQGQNWSNCTYTSPDLGGSYLYAIKLS</sequence>
<evidence type="ECO:0000313" key="3">
    <source>
        <dbReference type="Proteomes" id="UP000184480"/>
    </source>
</evidence>
<dbReference type="OrthoDB" id="997957at2"/>
<dbReference type="STRING" id="1346286.SAMN05444362_104112"/>
<name>A0A1M4ZKN6_9BACT</name>
<organism evidence="2 3">
    <name type="scientific">Dysgonomonas macrotermitis</name>
    <dbReference type="NCBI Taxonomy" id="1346286"/>
    <lineage>
        <taxon>Bacteria</taxon>
        <taxon>Pseudomonadati</taxon>
        <taxon>Bacteroidota</taxon>
        <taxon>Bacteroidia</taxon>
        <taxon>Bacteroidales</taxon>
        <taxon>Dysgonomonadaceae</taxon>
        <taxon>Dysgonomonas</taxon>
    </lineage>
</organism>
<keyword evidence="3" id="KW-1185">Reference proteome</keyword>
<evidence type="ECO:0000256" key="1">
    <source>
        <dbReference type="SAM" id="SignalP"/>
    </source>
</evidence>
<protein>
    <recommendedName>
        <fullName evidence="4">Cleaved Adhesin Domain</fullName>
    </recommendedName>
</protein>
<dbReference type="Proteomes" id="UP000184480">
    <property type="component" value="Unassembled WGS sequence"/>
</dbReference>
<keyword evidence="1" id="KW-0732">Signal</keyword>
<evidence type="ECO:0008006" key="4">
    <source>
        <dbReference type="Google" id="ProtNLM"/>
    </source>
</evidence>
<accession>A0A1M4ZKN6</accession>
<evidence type="ECO:0000313" key="2">
    <source>
        <dbReference type="EMBL" id="SHF18382.1"/>
    </source>
</evidence>
<dbReference type="EMBL" id="FQUC01000004">
    <property type="protein sequence ID" value="SHF18382.1"/>
    <property type="molecule type" value="Genomic_DNA"/>
</dbReference>
<gene>
    <name evidence="2" type="ORF">SAMN05444362_104112</name>
</gene>